<evidence type="ECO:0000313" key="4">
    <source>
        <dbReference type="Proteomes" id="UP000598271"/>
    </source>
</evidence>
<dbReference type="Pfam" id="PF21205">
    <property type="entry name" value="Rep3_C"/>
    <property type="match status" value="1"/>
</dbReference>
<feature type="domain" description="Initiator Rep protein WH1" evidence="2">
    <location>
        <begin position="2"/>
        <end position="138"/>
    </location>
</feature>
<dbReference type="Gene3D" id="1.10.10.10">
    <property type="entry name" value="Winged helix-like DNA-binding domain superfamily/Winged helix DNA-binding domain"/>
    <property type="match status" value="2"/>
</dbReference>
<organism evidence="3 4">
    <name type="scientific">Persicitalea jodogahamensis</name>
    <dbReference type="NCBI Taxonomy" id="402147"/>
    <lineage>
        <taxon>Bacteria</taxon>
        <taxon>Pseudomonadati</taxon>
        <taxon>Bacteroidota</taxon>
        <taxon>Cytophagia</taxon>
        <taxon>Cytophagales</taxon>
        <taxon>Spirosomataceae</taxon>
        <taxon>Persicitalea</taxon>
    </lineage>
</organism>
<keyword evidence="4" id="KW-1185">Reference proteome</keyword>
<evidence type="ECO:0000259" key="2">
    <source>
        <dbReference type="Pfam" id="PF01051"/>
    </source>
</evidence>
<gene>
    <name evidence="3" type="ORF">GCM10007390_48770</name>
</gene>
<dbReference type="AlphaFoldDB" id="A0A8J3GCB6"/>
<dbReference type="RefSeq" id="WP_189568511.1">
    <property type="nucleotide sequence ID" value="NZ_BMXF01000007.1"/>
</dbReference>
<comment type="caution">
    <text evidence="3">The sequence shown here is derived from an EMBL/GenBank/DDBJ whole genome shotgun (WGS) entry which is preliminary data.</text>
</comment>
<dbReference type="InterPro" id="IPR036390">
    <property type="entry name" value="WH_DNA-bd_sf"/>
</dbReference>
<reference evidence="3 4" key="1">
    <citation type="journal article" date="2014" name="Int. J. Syst. Evol. Microbiol.">
        <title>Complete genome sequence of Corynebacterium casei LMG S-19264T (=DSM 44701T), isolated from a smear-ripened cheese.</title>
        <authorList>
            <consortium name="US DOE Joint Genome Institute (JGI-PGF)"/>
            <person name="Walter F."/>
            <person name="Albersmeier A."/>
            <person name="Kalinowski J."/>
            <person name="Ruckert C."/>
        </authorList>
    </citation>
    <scope>NUCLEOTIDE SEQUENCE [LARGE SCALE GENOMIC DNA]</scope>
    <source>
        <strain evidence="3 4">KCTC 12866</strain>
    </source>
</reference>
<proteinExistence type="inferred from homology"/>
<dbReference type="Pfam" id="PF01051">
    <property type="entry name" value="Rep3_N"/>
    <property type="match status" value="1"/>
</dbReference>
<dbReference type="InterPro" id="IPR000525">
    <property type="entry name" value="Initiator_Rep_WH1"/>
</dbReference>
<evidence type="ECO:0000256" key="1">
    <source>
        <dbReference type="ARBA" id="ARBA00038283"/>
    </source>
</evidence>
<dbReference type="SUPFAM" id="SSF46785">
    <property type="entry name" value="Winged helix' DNA-binding domain"/>
    <property type="match status" value="2"/>
</dbReference>
<protein>
    <recommendedName>
        <fullName evidence="2">Initiator Rep protein WH1 domain-containing protein</fullName>
    </recommendedName>
</protein>
<dbReference type="EMBL" id="BMXF01000007">
    <property type="protein sequence ID" value="GHB87137.1"/>
    <property type="molecule type" value="Genomic_DNA"/>
</dbReference>
<dbReference type="Proteomes" id="UP000598271">
    <property type="component" value="Unassembled WGS sequence"/>
</dbReference>
<accession>A0A8J3GCB6</accession>
<evidence type="ECO:0000313" key="3">
    <source>
        <dbReference type="EMBL" id="GHB87137.1"/>
    </source>
</evidence>
<dbReference type="GO" id="GO:0003887">
    <property type="term" value="F:DNA-directed DNA polymerase activity"/>
    <property type="evidence" value="ECO:0007669"/>
    <property type="project" value="InterPro"/>
</dbReference>
<dbReference type="GO" id="GO:0006270">
    <property type="term" value="P:DNA replication initiation"/>
    <property type="evidence" value="ECO:0007669"/>
    <property type="project" value="InterPro"/>
</dbReference>
<dbReference type="InterPro" id="IPR036388">
    <property type="entry name" value="WH-like_DNA-bd_sf"/>
</dbReference>
<sequence>MDIHELRVFMTMLTMVLPEDQDFAEYELKTKDIIKLFSLGDDGRYYHAIRDAAARLFNKSFVLVERKDDGKDYKVTIHLLDETSEPIDEAEQNRIRVKFNPKLKPYLLQLKREYLTIDVRNVANLQSPHSLKLYIVLKHQFNLGNKKVSYTIDRLKEILALEEHEYPLYGNFKQKVIKKGIKDLDKYTDLKIAKIEEIKSGRAVQSVIFHLEGKISTEIISPLKVSKSSPKSHMEKRVGGSEAVLGSLEYDDFEPVDDNASHLDGTVADLLVSVRKYAAAETIQKWVDQYPIEQIQKGVVYALRQIKKGKVRNPGAYLQKMVATDNLIDSEQLDWDKEHKKKKISDLEAVKVNDRHLALDVLKSEAHELSLRIFLKLVEDKEDALATIVGKLKQGLFGTYFNDSLSLHQNLANPALSGIMVDIAKQVYPDSFVTTKEINESIRQLENELSS</sequence>
<name>A0A8J3GCB6_9BACT</name>
<comment type="similarity">
    <text evidence="1">Belongs to the initiator RepB protein family.</text>
</comment>